<dbReference type="Proteomes" id="UP000244731">
    <property type="component" value="Unassembled WGS sequence"/>
</dbReference>
<name>A0ABX5K7F5_9ENTR</name>
<reference evidence="1 2" key="1">
    <citation type="submission" date="2016-12" db="EMBL/GenBank/DDBJ databases">
        <title>Analysis of the Molecular Diversity Among Cronobacter Species Isolated from Filth Flies Using a Pan Genomic DNA Microarray.</title>
        <authorList>
            <person name="Pava-Ripoll M."/>
            <person name="Tall B."/>
            <person name="Farber J."/>
            <person name="Fanning S."/>
            <person name="Lehner A."/>
            <person name="Stephan R."/>
            <person name="Pagotto F."/>
            <person name="Iverson C."/>
            <person name="Ziobro G."/>
            <person name="Miller A."/>
            <person name="Pearson R."/>
            <person name="Yan Q."/>
            <person name="Kim M."/>
            <person name="Jeong S."/>
            <person name="Park J."/>
            <person name="Jun S."/>
            <person name="Choi H."/>
            <person name="Chung T."/>
            <person name="Yoo Y."/>
            <person name="Park E."/>
            <person name="Hwang S."/>
            <person name="Lee B."/>
            <person name="Sathyamoorthy V."/>
            <person name="Carter L."/>
            <person name="Mammel M."/>
            <person name="Jackson S."/>
            <person name="Kothary M."/>
            <person name="Patel I."/>
            <person name="Grim C."/>
            <person name="Gopinath G."/>
            <person name="Gangiredla J."/>
            <person name="Chase H."/>
        </authorList>
    </citation>
    <scope>NUCLEOTIDE SEQUENCE [LARGE SCALE GENOMIC DNA]</scope>
    <source>
        <strain evidence="1 2">MOD1-Md25g</strain>
    </source>
</reference>
<dbReference type="EMBL" id="MSAC01000019">
    <property type="protein sequence ID" value="PUX08301.1"/>
    <property type="molecule type" value="Genomic_DNA"/>
</dbReference>
<evidence type="ECO:0000313" key="1">
    <source>
        <dbReference type="EMBL" id="PUX08301.1"/>
    </source>
</evidence>
<protein>
    <submittedName>
        <fullName evidence="1">Uncharacterized protein</fullName>
    </submittedName>
</protein>
<comment type="caution">
    <text evidence="1">The sequence shown here is derived from an EMBL/GenBank/DDBJ whole genome shotgun (WGS) entry which is preliminary data.</text>
</comment>
<proteinExistence type="predicted"/>
<gene>
    <name evidence="1" type="ORF">AUM46_06335</name>
</gene>
<evidence type="ECO:0000313" key="2">
    <source>
        <dbReference type="Proteomes" id="UP000244731"/>
    </source>
</evidence>
<accession>A0ABX5K7F5</accession>
<sequence>MITYKIGIFREMDFMDAKLVAKGIVDGLAAVPQGLYLTIVRTAEGSGAFGREMKVRNEYETERFMRAFKDLASNEEPVRKLVTMVISDFYEKLDDAGKKAINDKLHYSDAKLGSRMGANAFISQYIAKRIINRVKMSDIMMRVTRVASAFTLNIVMIQGLIEEAARASRRMQQKYPITYYKVVYMNLDMVYFLVESELEPYLMYIESHPVQCKGIENEICKLLAK</sequence>
<keyword evidence="2" id="KW-1185">Reference proteome</keyword>
<organism evidence="1 2">
    <name type="scientific">Cronobacter malonaticus</name>
    <dbReference type="NCBI Taxonomy" id="413503"/>
    <lineage>
        <taxon>Bacteria</taxon>
        <taxon>Pseudomonadati</taxon>
        <taxon>Pseudomonadota</taxon>
        <taxon>Gammaproteobacteria</taxon>
        <taxon>Enterobacterales</taxon>
        <taxon>Enterobacteriaceae</taxon>
        <taxon>Cronobacter</taxon>
    </lineage>
</organism>